<reference evidence="8 9" key="1">
    <citation type="submission" date="2018-03" db="EMBL/GenBank/DDBJ databases">
        <title>Genomic Encyclopedia of Archaeal and Bacterial Type Strains, Phase II (KMG-II): from individual species to whole genera.</title>
        <authorList>
            <person name="Goeker M."/>
        </authorList>
    </citation>
    <scope>NUCLEOTIDE SEQUENCE [LARGE SCALE GENOMIC DNA]</scope>
    <source>
        <strain evidence="8 9">DSM 28229</strain>
    </source>
</reference>
<evidence type="ECO:0000256" key="2">
    <source>
        <dbReference type="ARBA" id="ARBA00022475"/>
    </source>
</evidence>
<dbReference type="AlphaFoldDB" id="A0A315ZEF4"/>
<evidence type="ECO:0000256" key="1">
    <source>
        <dbReference type="ARBA" id="ARBA00004651"/>
    </source>
</evidence>
<dbReference type="InterPro" id="IPR027379">
    <property type="entry name" value="CLS_N"/>
</dbReference>
<name>A0A315ZEF4_SEDFL</name>
<feature type="transmembrane region" description="Helical" evidence="6">
    <location>
        <begin position="13"/>
        <end position="37"/>
    </location>
</feature>
<dbReference type="GO" id="GO:0005886">
    <property type="term" value="C:plasma membrane"/>
    <property type="evidence" value="ECO:0007669"/>
    <property type="project" value="UniProtKB-SubCell"/>
</dbReference>
<dbReference type="OrthoDB" id="1123412at2"/>
<organism evidence="8 9">
    <name type="scientific">Sediminitomix flava</name>
    <dbReference type="NCBI Taxonomy" id="379075"/>
    <lineage>
        <taxon>Bacteria</taxon>
        <taxon>Pseudomonadati</taxon>
        <taxon>Bacteroidota</taxon>
        <taxon>Cytophagia</taxon>
        <taxon>Cytophagales</taxon>
        <taxon>Flammeovirgaceae</taxon>
        <taxon>Sediminitomix</taxon>
    </lineage>
</organism>
<keyword evidence="5 6" id="KW-0472">Membrane</keyword>
<dbReference type="EMBL" id="QGDO01000002">
    <property type="protein sequence ID" value="PWJ43198.1"/>
    <property type="molecule type" value="Genomic_DNA"/>
</dbReference>
<evidence type="ECO:0000313" key="9">
    <source>
        <dbReference type="Proteomes" id="UP000245535"/>
    </source>
</evidence>
<gene>
    <name evidence="8" type="ORF">BC781_102747</name>
</gene>
<evidence type="ECO:0000256" key="4">
    <source>
        <dbReference type="ARBA" id="ARBA00022989"/>
    </source>
</evidence>
<evidence type="ECO:0000256" key="5">
    <source>
        <dbReference type="ARBA" id="ARBA00023136"/>
    </source>
</evidence>
<dbReference type="Pfam" id="PF13396">
    <property type="entry name" value="PLDc_N"/>
    <property type="match status" value="1"/>
</dbReference>
<evidence type="ECO:0000313" key="8">
    <source>
        <dbReference type="EMBL" id="PWJ43198.1"/>
    </source>
</evidence>
<comment type="subcellular location">
    <subcellularLocation>
        <location evidence="1">Cell membrane</location>
        <topology evidence="1">Multi-pass membrane protein</topology>
    </subcellularLocation>
</comment>
<dbReference type="Proteomes" id="UP000245535">
    <property type="component" value="Unassembled WGS sequence"/>
</dbReference>
<comment type="caution">
    <text evidence="8">The sequence shown here is derived from an EMBL/GenBank/DDBJ whole genome shotgun (WGS) entry which is preliminary data.</text>
</comment>
<accession>A0A315ZEF4</accession>
<protein>
    <submittedName>
        <fullName evidence="8">Phospholipase D-like protein</fullName>
    </submittedName>
</protein>
<evidence type="ECO:0000259" key="7">
    <source>
        <dbReference type="Pfam" id="PF13396"/>
    </source>
</evidence>
<keyword evidence="9" id="KW-1185">Reference proteome</keyword>
<sequence length="77" mass="8510">MILLFGAPGGFELLFLLIAMIAFLGAPLLWIVAIIMLINSKILDNNEKLIWALVIIFLPIIGSIAFLAIGRNKKVKF</sequence>
<keyword evidence="3 6" id="KW-0812">Transmembrane</keyword>
<feature type="transmembrane region" description="Helical" evidence="6">
    <location>
        <begin position="49"/>
        <end position="69"/>
    </location>
</feature>
<keyword evidence="4 6" id="KW-1133">Transmembrane helix</keyword>
<evidence type="ECO:0000256" key="3">
    <source>
        <dbReference type="ARBA" id="ARBA00022692"/>
    </source>
</evidence>
<keyword evidence="2" id="KW-1003">Cell membrane</keyword>
<feature type="domain" description="Cardiolipin synthase N-terminal" evidence="7">
    <location>
        <begin position="28"/>
        <end position="71"/>
    </location>
</feature>
<dbReference type="RefSeq" id="WP_109617544.1">
    <property type="nucleotide sequence ID" value="NZ_QGDO01000002.1"/>
</dbReference>
<evidence type="ECO:0000256" key="6">
    <source>
        <dbReference type="SAM" id="Phobius"/>
    </source>
</evidence>
<proteinExistence type="predicted"/>